<organism evidence="2">
    <name type="scientific">Cacopsylla melanoneura</name>
    <dbReference type="NCBI Taxonomy" id="428564"/>
    <lineage>
        <taxon>Eukaryota</taxon>
        <taxon>Metazoa</taxon>
        <taxon>Ecdysozoa</taxon>
        <taxon>Arthropoda</taxon>
        <taxon>Hexapoda</taxon>
        <taxon>Insecta</taxon>
        <taxon>Pterygota</taxon>
        <taxon>Neoptera</taxon>
        <taxon>Paraneoptera</taxon>
        <taxon>Hemiptera</taxon>
        <taxon>Sternorrhyncha</taxon>
        <taxon>Psylloidea</taxon>
        <taxon>Psyllidae</taxon>
        <taxon>Psyllinae</taxon>
        <taxon>Cacopsylla</taxon>
    </lineage>
</organism>
<feature type="region of interest" description="Disordered" evidence="1">
    <location>
        <begin position="673"/>
        <end position="741"/>
    </location>
</feature>
<feature type="region of interest" description="Disordered" evidence="1">
    <location>
        <begin position="424"/>
        <end position="443"/>
    </location>
</feature>
<feature type="compositionally biased region" description="Basic and acidic residues" evidence="1">
    <location>
        <begin position="16"/>
        <end position="27"/>
    </location>
</feature>
<feature type="region of interest" description="Disordered" evidence="1">
    <location>
        <begin position="792"/>
        <end position="879"/>
    </location>
</feature>
<feature type="region of interest" description="Disordered" evidence="1">
    <location>
        <begin position="1"/>
        <end position="32"/>
    </location>
</feature>
<feature type="compositionally biased region" description="Basic and acidic residues" evidence="1">
    <location>
        <begin position="730"/>
        <end position="741"/>
    </location>
</feature>
<feature type="compositionally biased region" description="Polar residues" evidence="1">
    <location>
        <begin position="792"/>
        <end position="822"/>
    </location>
</feature>
<feature type="compositionally biased region" description="Polar residues" evidence="1">
    <location>
        <begin position="673"/>
        <end position="688"/>
    </location>
</feature>
<feature type="region of interest" description="Disordered" evidence="1">
    <location>
        <begin position="116"/>
        <end position="159"/>
    </location>
</feature>
<dbReference type="EMBL" id="HBUF01593350">
    <property type="protein sequence ID" value="CAG6774030.1"/>
    <property type="molecule type" value="Transcribed_RNA"/>
</dbReference>
<protein>
    <submittedName>
        <fullName evidence="2">Uncharacterized protein</fullName>
    </submittedName>
</protein>
<feature type="region of interest" description="Disordered" evidence="1">
    <location>
        <begin position="1381"/>
        <end position="1442"/>
    </location>
</feature>
<proteinExistence type="predicted"/>
<feature type="region of interest" description="Disordered" evidence="1">
    <location>
        <begin position="1177"/>
        <end position="1238"/>
    </location>
</feature>
<feature type="compositionally biased region" description="Basic and acidic residues" evidence="1">
    <location>
        <begin position="1105"/>
        <end position="1115"/>
    </location>
</feature>
<feature type="compositionally biased region" description="Polar residues" evidence="1">
    <location>
        <begin position="860"/>
        <end position="879"/>
    </location>
</feature>
<reference evidence="2" key="1">
    <citation type="submission" date="2021-05" db="EMBL/GenBank/DDBJ databases">
        <authorList>
            <person name="Alioto T."/>
            <person name="Alioto T."/>
            <person name="Gomez Garrido J."/>
        </authorList>
    </citation>
    <scope>NUCLEOTIDE SEQUENCE</scope>
</reference>
<feature type="compositionally biased region" description="Basic and acidic residues" evidence="1">
    <location>
        <begin position="690"/>
        <end position="699"/>
    </location>
</feature>
<feature type="compositionally biased region" description="Polar residues" evidence="1">
    <location>
        <begin position="1018"/>
        <end position="1027"/>
    </location>
</feature>
<feature type="region of interest" description="Disordered" evidence="1">
    <location>
        <begin position="1340"/>
        <end position="1362"/>
    </location>
</feature>
<name>A0A8D9F3K5_9HEMI</name>
<feature type="compositionally biased region" description="Low complexity" evidence="1">
    <location>
        <begin position="1028"/>
        <end position="1039"/>
    </location>
</feature>
<feature type="compositionally biased region" description="Basic and acidic residues" evidence="1">
    <location>
        <begin position="1180"/>
        <end position="1196"/>
    </location>
</feature>
<feature type="compositionally biased region" description="Basic and acidic residues" evidence="1">
    <location>
        <begin position="427"/>
        <end position="443"/>
    </location>
</feature>
<feature type="region of interest" description="Disordered" evidence="1">
    <location>
        <begin position="1497"/>
        <end position="1523"/>
    </location>
</feature>
<feature type="region of interest" description="Disordered" evidence="1">
    <location>
        <begin position="386"/>
        <end position="406"/>
    </location>
</feature>
<feature type="region of interest" description="Disordered" evidence="1">
    <location>
        <begin position="1063"/>
        <end position="1115"/>
    </location>
</feature>
<feature type="region of interest" description="Disordered" evidence="1">
    <location>
        <begin position="1018"/>
        <end position="1046"/>
    </location>
</feature>
<accession>A0A8D9F3K5</accession>
<feature type="compositionally biased region" description="Polar residues" evidence="1">
    <location>
        <begin position="310"/>
        <end position="320"/>
    </location>
</feature>
<feature type="region of interest" description="Disordered" evidence="1">
    <location>
        <begin position="309"/>
        <end position="332"/>
    </location>
</feature>
<feature type="compositionally biased region" description="Polar residues" evidence="1">
    <location>
        <begin position="1497"/>
        <end position="1511"/>
    </location>
</feature>
<feature type="compositionally biased region" description="Basic and acidic residues" evidence="1">
    <location>
        <begin position="1402"/>
        <end position="1422"/>
    </location>
</feature>
<evidence type="ECO:0000256" key="1">
    <source>
        <dbReference type="SAM" id="MobiDB-lite"/>
    </source>
</evidence>
<evidence type="ECO:0000313" key="2">
    <source>
        <dbReference type="EMBL" id="CAG6774030.1"/>
    </source>
</evidence>
<feature type="compositionally biased region" description="Polar residues" evidence="1">
    <location>
        <begin position="125"/>
        <end position="141"/>
    </location>
</feature>
<sequence>MKDVTERGKATLGHRRIQEQETKKEDADTTTPRVNMNNLKSLYVKNNLQRLMTASNKTLQERIIRFRANGDHNQEQHTWKPAYYELRKPNPSVRFTSVNRVIQENTRSTPEIMKEPSAMTKTEIEASSRNSNIGLNEQGNNDLHRTGLLNGRRNGNLKAKPDAIEKPRLQVKPNEAMQSPTVFTPQTQKKIEQVKEDITAIANEEYHDYTDIGREDSDHDGNIERLEQHIDDMMMMERRFEDLGESEDLVDDMELGDKVEIENKNTKIEHKRLTKHVRPKRAIPDVFEDSVGLINSLPLIDLELMVPGQTEETPTSTQGLEETMSDADNGNEKGEEFRTVITFEEKSGPKNDGNNRDEVTQTTRITQETTSPTIFESNMNNLIKTSGDTEGQIGASTSKSNTEEIETTNTTTMKLNNEDIVTPTIRNTDEKPSGELTEQKDSQETIAKEHEIIVLRSQLNTTEIDFEHLRELRTDRSDTKNSEAEFETSTSLFHIEKEGATEVSLISNMEKNSTTTKDTPANIEETTAFSRSEKDDVSETTTVQPTTLQHTTLETTTSVTEISTKMSVSVKVSVSVSEKIEKVDMKKIVDNVDDMKQFSLQETSAVKEQSDTTVDVLNKTTESMEGSTSKTTEPNKATVPTLDYDITSTSTEAIETRQNKNDDGDDHKTVVTHENSIQEGQVETNGTKELNLKPEDRNLTNKLNDGQFKATELTVEENDKPQSSEYDQENEGRKEDPDSKTTEVIIETSSSLFKTEKDISTQRYHEDVEITTIGVVTKRDILDTTEVTTTENMLKDSLSNGTSEINLESQKSLNETTENRNGTMVDEGSKQDKQSDQVKNETNENENYKSTKETPLVLETESTTDITKETPQVSETQSTTGINNLQETMIGDVNTTKGTDIAMVLEEKESNLNVPKLTTTEAIVEIGSYKMENTTVESSDNTTRGELSTVVTDMSPIDKNINESEKLEGNSEKHNITTDHTMTQEDGDIKNEKQQIEINSSNEENISENIMNHNESNLETSSQMSDKSFNNETSNNTTSQADIGLEQKPLISSEIFKNTLPNIEETKESQKNKNINKFKLRQRPTYQRPMLRKNEQHDNSSINGTHEKDETHAHKDMINSRRIIVDKMNADIVQTLVNDKHRFNVRTRNKINQQKHEQSELLKEKFGIKPVLGLKTKSKTKTDEESQYETAEKMTEENNSNSGVEEENEENQETVQENSETLTNPNEYETDENGQDNAESLKERLTKLRQEKIKNRYLTTVQKHRQNERIQISKSDEIKNRINAMIDRQNADELGSSRSKFTNLQRLDESNGGRIKYTPIRTVKTDIKIPIDKLWTEESNSNYERNPQMTNTNERIANSFRPTTSRTFIRKLTTQSLYSSLMAEKKPQPRVPFRPSSASLRRTSEKPDQFELENSDNRRVDEERPENEPEENPSAPSAGAFDRPLVSTSKYHTKPFNRNVQNSPFETKHIRPSLTHSQETTEKPQFEVENSDIEEYQSGNGQQEENSNPPAINSGALDKPNTPTIKIQRNQLNRNVQNIPQIKPTIRISTNRFSNFKKVSPLEKLEKEPNPKPEVKIELKNIKSTESRVQMEDLNEQNIEATSSQVETLDYDSATPNSFIDSIERNPEPQQNLIVRNEVNESSKLKNNDRSTTSYLKRGNNQRNILGHNLNPRLLKLLSHEKSSR</sequence>
<feature type="compositionally biased region" description="Basic and acidic residues" evidence="1">
    <location>
        <begin position="827"/>
        <end position="852"/>
    </location>
</feature>